<keyword evidence="3" id="KW-1185">Reference proteome</keyword>
<keyword evidence="1" id="KW-0732">Signal</keyword>
<evidence type="ECO:0000313" key="3">
    <source>
        <dbReference type="Proteomes" id="UP000799776"/>
    </source>
</evidence>
<dbReference type="Proteomes" id="UP000799776">
    <property type="component" value="Unassembled WGS sequence"/>
</dbReference>
<evidence type="ECO:0000313" key="2">
    <source>
        <dbReference type="EMBL" id="KAF2092038.1"/>
    </source>
</evidence>
<comment type="caution">
    <text evidence="2">The sequence shown here is derived from an EMBL/GenBank/DDBJ whole genome shotgun (WGS) entry which is preliminary data.</text>
</comment>
<dbReference type="EMBL" id="ML978711">
    <property type="protein sequence ID" value="KAF2092038.1"/>
    <property type="molecule type" value="Genomic_DNA"/>
</dbReference>
<evidence type="ECO:0000256" key="1">
    <source>
        <dbReference type="SAM" id="SignalP"/>
    </source>
</evidence>
<name>A0A9P4M028_9PEZI</name>
<proteinExistence type="predicted"/>
<accession>A0A9P4M028</accession>
<sequence>MVQLTQTLLCATAILAPALQGVAAGAVDSSWTEPKLFKCIRDAGSVEVDYKTAYNCHQNNLYARDQVASSIDFGSPELEDEELNELLANTTTKHLEARNHYTLEQSTCNDANLPYAFELAKNARKNPKGYCEDLYENVKNKGVSVIDENFNNAATDVNNVLQSNAGVLMQYAFGLTPQGKALMDGGKIAKKSYMNMCKTAWKHLSNTGGCVEQISAKHKASGKTKTISGARSGAINIDWKGTAFGYVYKQFVNPKI</sequence>
<reference evidence="2" key="1">
    <citation type="journal article" date="2020" name="Stud. Mycol.">
        <title>101 Dothideomycetes genomes: a test case for predicting lifestyles and emergence of pathogens.</title>
        <authorList>
            <person name="Haridas S."/>
            <person name="Albert R."/>
            <person name="Binder M."/>
            <person name="Bloem J."/>
            <person name="Labutti K."/>
            <person name="Salamov A."/>
            <person name="Andreopoulos B."/>
            <person name="Baker S."/>
            <person name="Barry K."/>
            <person name="Bills G."/>
            <person name="Bluhm B."/>
            <person name="Cannon C."/>
            <person name="Castanera R."/>
            <person name="Culley D."/>
            <person name="Daum C."/>
            <person name="Ezra D."/>
            <person name="Gonzalez J."/>
            <person name="Henrissat B."/>
            <person name="Kuo A."/>
            <person name="Liang C."/>
            <person name="Lipzen A."/>
            <person name="Lutzoni F."/>
            <person name="Magnuson J."/>
            <person name="Mondo S."/>
            <person name="Nolan M."/>
            <person name="Ohm R."/>
            <person name="Pangilinan J."/>
            <person name="Park H.-J."/>
            <person name="Ramirez L."/>
            <person name="Alfaro M."/>
            <person name="Sun H."/>
            <person name="Tritt A."/>
            <person name="Yoshinaga Y."/>
            <person name="Zwiers L.-H."/>
            <person name="Turgeon B."/>
            <person name="Goodwin S."/>
            <person name="Spatafora J."/>
            <person name="Crous P."/>
            <person name="Grigoriev I."/>
        </authorList>
    </citation>
    <scope>NUCLEOTIDE SEQUENCE</scope>
    <source>
        <strain evidence="2">CBS 121410</strain>
    </source>
</reference>
<feature type="chain" id="PRO_5040475359" evidence="1">
    <location>
        <begin position="25"/>
        <end position="256"/>
    </location>
</feature>
<organism evidence="2 3">
    <name type="scientific">Saccharata proteae CBS 121410</name>
    <dbReference type="NCBI Taxonomy" id="1314787"/>
    <lineage>
        <taxon>Eukaryota</taxon>
        <taxon>Fungi</taxon>
        <taxon>Dikarya</taxon>
        <taxon>Ascomycota</taxon>
        <taxon>Pezizomycotina</taxon>
        <taxon>Dothideomycetes</taxon>
        <taxon>Dothideomycetes incertae sedis</taxon>
        <taxon>Botryosphaeriales</taxon>
        <taxon>Saccharataceae</taxon>
        <taxon>Saccharata</taxon>
    </lineage>
</organism>
<protein>
    <submittedName>
        <fullName evidence="2">Uncharacterized protein</fullName>
    </submittedName>
</protein>
<gene>
    <name evidence="2" type="ORF">K490DRAFT_61483</name>
</gene>
<dbReference type="OrthoDB" id="4191833at2759"/>
<dbReference type="AlphaFoldDB" id="A0A9P4M028"/>
<feature type="signal peptide" evidence="1">
    <location>
        <begin position="1"/>
        <end position="24"/>
    </location>
</feature>